<reference evidence="2 3" key="1">
    <citation type="journal article" date="2014" name="Agronomy (Basel)">
        <title>A Draft Genome Sequence for Ensete ventricosum, the Drought-Tolerant Tree Against Hunger.</title>
        <authorList>
            <person name="Harrison J."/>
            <person name="Moore K.A."/>
            <person name="Paszkiewicz K."/>
            <person name="Jones T."/>
            <person name="Grant M."/>
            <person name="Ambacheew D."/>
            <person name="Muzemil S."/>
            <person name="Studholme D.J."/>
        </authorList>
    </citation>
    <scope>NUCLEOTIDE SEQUENCE [LARGE SCALE GENOMIC DNA]</scope>
</reference>
<organism evidence="2 3">
    <name type="scientific">Ensete ventricosum</name>
    <name type="common">Abyssinian banana</name>
    <name type="synonym">Musa ensete</name>
    <dbReference type="NCBI Taxonomy" id="4639"/>
    <lineage>
        <taxon>Eukaryota</taxon>
        <taxon>Viridiplantae</taxon>
        <taxon>Streptophyta</taxon>
        <taxon>Embryophyta</taxon>
        <taxon>Tracheophyta</taxon>
        <taxon>Spermatophyta</taxon>
        <taxon>Magnoliopsida</taxon>
        <taxon>Liliopsida</taxon>
        <taxon>Zingiberales</taxon>
        <taxon>Musaceae</taxon>
        <taxon>Ensete</taxon>
    </lineage>
</organism>
<name>A0A427BB37_ENSVE</name>
<protein>
    <recommendedName>
        <fullName evidence="4">Transmembrane protein</fullName>
    </recommendedName>
</protein>
<keyword evidence="1" id="KW-1133">Transmembrane helix</keyword>
<dbReference type="AlphaFoldDB" id="A0A427BB37"/>
<feature type="transmembrane region" description="Helical" evidence="1">
    <location>
        <begin position="37"/>
        <end position="56"/>
    </location>
</feature>
<evidence type="ECO:0000313" key="2">
    <source>
        <dbReference type="EMBL" id="RRT85725.1"/>
    </source>
</evidence>
<comment type="caution">
    <text evidence="2">The sequence shown here is derived from an EMBL/GenBank/DDBJ whole genome shotgun (WGS) entry which is preliminary data.</text>
</comment>
<evidence type="ECO:0000313" key="3">
    <source>
        <dbReference type="Proteomes" id="UP000287651"/>
    </source>
</evidence>
<proteinExistence type="predicted"/>
<gene>
    <name evidence="2" type="ORF">B296_00007789</name>
</gene>
<dbReference type="EMBL" id="AMZH03000072">
    <property type="protein sequence ID" value="RRT85725.1"/>
    <property type="molecule type" value="Genomic_DNA"/>
</dbReference>
<sequence>MNRNYFTISNLEPWLFLEFKLSFDDIRLNHGLYQSNYFFLLFIMKIILAKIILIKIKMRKKINIILVKIKMKNITQNTNEKILVKIKTSKIPLKIEFQNSNQEKEDQSNLVSNPQK</sequence>
<keyword evidence="1" id="KW-0812">Transmembrane</keyword>
<dbReference type="Proteomes" id="UP000287651">
    <property type="component" value="Unassembled WGS sequence"/>
</dbReference>
<evidence type="ECO:0000256" key="1">
    <source>
        <dbReference type="SAM" id="Phobius"/>
    </source>
</evidence>
<accession>A0A427BB37</accession>
<keyword evidence="1" id="KW-0472">Membrane</keyword>
<evidence type="ECO:0008006" key="4">
    <source>
        <dbReference type="Google" id="ProtNLM"/>
    </source>
</evidence>